<name>A0A421BC02_9PSEU</name>
<reference evidence="2 3" key="1">
    <citation type="submission" date="2018-10" db="EMBL/GenBank/DDBJ databases">
        <title>Genomic Encyclopedia of Archaeal and Bacterial Type Strains, Phase II (KMG-II): from individual species to whole genera.</title>
        <authorList>
            <person name="Goeker M."/>
        </authorList>
    </citation>
    <scope>NUCLEOTIDE SEQUENCE [LARGE SCALE GENOMIC DNA]</scope>
    <source>
        <strain evidence="2 3">DSM 45657</strain>
    </source>
</reference>
<sequence length="50" mass="5282">MLPSRSDNADPAAGGVRDLGSPTPAEFVRERAASRSGLTYRQSAEHPIVS</sequence>
<organism evidence="2 3">
    <name type="scientific">Actinokineospora cianjurensis</name>
    <dbReference type="NCBI Taxonomy" id="585224"/>
    <lineage>
        <taxon>Bacteria</taxon>
        <taxon>Bacillati</taxon>
        <taxon>Actinomycetota</taxon>
        <taxon>Actinomycetes</taxon>
        <taxon>Pseudonocardiales</taxon>
        <taxon>Pseudonocardiaceae</taxon>
        <taxon>Actinokineospora</taxon>
    </lineage>
</organism>
<proteinExistence type="predicted"/>
<comment type="caution">
    <text evidence="2">The sequence shown here is derived from an EMBL/GenBank/DDBJ whole genome shotgun (WGS) entry which is preliminary data.</text>
</comment>
<dbReference type="AlphaFoldDB" id="A0A421BC02"/>
<evidence type="ECO:0000256" key="1">
    <source>
        <dbReference type="SAM" id="MobiDB-lite"/>
    </source>
</evidence>
<accession>A0A421BC02</accession>
<evidence type="ECO:0000313" key="3">
    <source>
        <dbReference type="Proteomes" id="UP000282454"/>
    </source>
</evidence>
<dbReference type="EMBL" id="RCDD01000001">
    <property type="protein sequence ID" value="RLK61889.1"/>
    <property type="molecule type" value="Genomic_DNA"/>
</dbReference>
<dbReference type="Proteomes" id="UP000282454">
    <property type="component" value="Unassembled WGS sequence"/>
</dbReference>
<protein>
    <submittedName>
        <fullName evidence="2">Uncharacterized protein</fullName>
    </submittedName>
</protein>
<gene>
    <name evidence="2" type="ORF">CLV68_2433</name>
</gene>
<evidence type="ECO:0000313" key="2">
    <source>
        <dbReference type="EMBL" id="RLK61889.1"/>
    </source>
</evidence>
<feature type="region of interest" description="Disordered" evidence="1">
    <location>
        <begin position="1"/>
        <end position="50"/>
    </location>
</feature>
<keyword evidence="3" id="KW-1185">Reference proteome</keyword>